<evidence type="ECO:0000256" key="4">
    <source>
        <dbReference type="ARBA" id="ARBA00023163"/>
    </source>
</evidence>
<evidence type="ECO:0000259" key="6">
    <source>
        <dbReference type="PROSITE" id="PS51000"/>
    </source>
</evidence>
<dbReference type="InterPro" id="IPR050313">
    <property type="entry name" value="Carb_Metab_HTH_regulators"/>
</dbReference>
<dbReference type="SUPFAM" id="SSF100950">
    <property type="entry name" value="NagB/RpiA/CoA transferase-like"/>
    <property type="match status" value="1"/>
</dbReference>
<dbReference type="Gene3D" id="1.10.10.10">
    <property type="entry name" value="Winged helix-like DNA-binding domain superfamily/Winged helix DNA-binding domain"/>
    <property type="match status" value="1"/>
</dbReference>
<dbReference type="EMBL" id="RBWV01000011">
    <property type="protein sequence ID" value="RKS75490.1"/>
    <property type="molecule type" value="Genomic_DNA"/>
</dbReference>
<evidence type="ECO:0000313" key="8">
    <source>
        <dbReference type="Proteomes" id="UP000281955"/>
    </source>
</evidence>
<dbReference type="InterPro" id="IPR036390">
    <property type="entry name" value="WH_DNA-bd_sf"/>
</dbReference>
<evidence type="ECO:0000256" key="3">
    <source>
        <dbReference type="ARBA" id="ARBA00023015"/>
    </source>
</evidence>
<keyword evidence="8" id="KW-1185">Reference proteome</keyword>
<organism evidence="7 8">
    <name type="scientific">Motilibacter peucedani</name>
    <dbReference type="NCBI Taxonomy" id="598650"/>
    <lineage>
        <taxon>Bacteria</taxon>
        <taxon>Bacillati</taxon>
        <taxon>Actinomycetota</taxon>
        <taxon>Actinomycetes</taxon>
        <taxon>Motilibacterales</taxon>
        <taxon>Motilibacteraceae</taxon>
        <taxon>Motilibacter</taxon>
    </lineage>
</organism>
<evidence type="ECO:0000256" key="1">
    <source>
        <dbReference type="ARBA" id="ARBA00021390"/>
    </source>
</evidence>
<keyword evidence="4" id="KW-0804">Transcription</keyword>
<evidence type="ECO:0000256" key="5">
    <source>
        <dbReference type="ARBA" id="ARBA00024937"/>
    </source>
</evidence>
<dbReference type="Gene3D" id="3.40.50.1360">
    <property type="match status" value="1"/>
</dbReference>
<dbReference type="InterPro" id="IPR001034">
    <property type="entry name" value="DeoR_HTH"/>
</dbReference>
<dbReference type="PROSITE" id="PS51000">
    <property type="entry name" value="HTH_DEOR_2"/>
    <property type="match status" value="1"/>
</dbReference>
<dbReference type="SMART" id="SM00420">
    <property type="entry name" value="HTH_DEOR"/>
    <property type="match status" value="1"/>
</dbReference>
<dbReference type="AlphaFoldDB" id="A0A420XQF0"/>
<dbReference type="PANTHER" id="PTHR30363:SF4">
    <property type="entry name" value="GLYCEROL-3-PHOSPHATE REGULON REPRESSOR"/>
    <property type="match status" value="1"/>
</dbReference>
<accession>A0A420XQF0</accession>
<proteinExistence type="predicted"/>
<dbReference type="SMART" id="SM01134">
    <property type="entry name" value="DeoRC"/>
    <property type="match status" value="1"/>
</dbReference>
<sequence>MSATPARGLYSLERQQAALALLAERGRLDAAELAAHLGVTTETVRRDLIALEREGRLRRVHGGAVPLHGLDFEPAVAARTGAAEEKERIARAALAHLPRGGSVLLDAGSTVQRLAELLPADAELRVFTGALPVATVLLARPGTEVHLLGGRVRRTTLTSVDEWAVRALQELNVDVAFLGTNGISAARGCTTPDPAEAAVKRAMLGAARRRVLLADSGKVGAVSSHQHAALADIDLLVTDTGLAGEALDDVRATGLALERV</sequence>
<protein>
    <recommendedName>
        <fullName evidence="1">Lactose phosphotransferase system repressor</fullName>
    </recommendedName>
</protein>
<name>A0A420XQF0_9ACTN</name>
<evidence type="ECO:0000256" key="2">
    <source>
        <dbReference type="ARBA" id="ARBA00022491"/>
    </source>
</evidence>
<dbReference type="Pfam" id="PF00455">
    <property type="entry name" value="DeoRC"/>
    <property type="match status" value="1"/>
</dbReference>
<evidence type="ECO:0000313" key="7">
    <source>
        <dbReference type="EMBL" id="RKS75490.1"/>
    </source>
</evidence>
<dbReference type="InParanoid" id="A0A420XQF0"/>
<keyword evidence="3" id="KW-0805">Transcription regulation</keyword>
<gene>
    <name evidence="7" type="ORF">CLV35_1959</name>
</gene>
<feature type="domain" description="HTH deoR-type" evidence="6">
    <location>
        <begin position="11"/>
        <end position="66"/>
    </location>
</feature>
<dbReference type="OrthoDB" id="7688673at2"/>
<dbReference type="InterPro" id="IPR036388">
    <property type="entry name" value="WH-like_DNA-bd_sf"/>
</dbReference>
<dbReference type="InterPro" id="IPR014036">
    <property type="entry name" value="DeoR-like_C"/>
</dbReference>
<dbReference type="RefSeq" id="WP_121193254.1">
    <property type="nucleotide sequence ID" value="NZ_RBWV01000011.1"/>
</dbReference>
<reference evidence="7 8" key="1">
    <citation type="submission" date="2018-10" db="EMBL/GenBank/DDBJ databases">
        <title>Genomic Encyclopedia of Archaeal and Bacterial Type Strains, Phase II (KMG-II): from individual species to whole genera.</title>
        <authorList>
            <person name="Goeker M."/>
        </authorList>
    </citation>
    <scope>NUCLEOTIDE SEQUENCE [LARGE SCALE GENOMIC DNA]</scope>
    <source>
        <strain evidence="7 8">RP-AC37</strain>
    </source>
</reference>
<dbReference type="Pfam" id="PF08220">
    <property type="entry name" value="HTH_DeoR"/>
    <property type="match status" value="1"/>
</dbReference>
<dbReference type="GO" id="GO:0003700">
    <property type="term" value="F:DNA-binding transcription factor activity"/>
    <property type="evidence" value="ECO:0007669"/>
    <property type="project" value="InterPro"/>
</dbReference>
<dbReference type="SUPFAM" id="SSF46785">
    <property type="entry name" value="Winged helix' DNA-binding domain"/>
    <property type="match status" value="1"/>
</dbReference>
<dbReference type="PANTHER" id="PTHR30363">
    <property type="entry name" value="HTH-TYPE TRANSCRIPTIONAL REGULATOR SRLR-RELATED"/>
    <property type="match status" value="1"/>
</dbReference>
<keyword evidence="2" id="KW-0678">Repressor</keyword>
<comment type="function">
    <text evidence="5">Repressor of the lactose catabolism operon. Galactose-6-phosphate is the inducer.</text>
</comment>
<dbReference type="PRINTS" id="PR00037">
    <property type="entry name" value="HTHLACR"/>
</dbReference>
<dbReference type="Proteomes" id="UP000281955">
    <property type="component" value="Unassembled WGS sequence"/>
</dbReference>
<dbReference type="InterPro" id="IPR037171">
    <property type="entry name" value="NagB/RpiA_transferase-like"/>
</dbReference>
<comment type="caution">
    <text evidence="7">The sequence shown here is derived from an EMBL/GenBank/DDBJ whole genome shotgun (WGS) entry which is preliminary data.</text>
</comment>